<organism evidence="3 4">
    <name type="scientific">Ruegeria aquimaris</name>
    <dbReference type="NCBI Taxonomy" id="2984333"/>
    <lineage>
        <taxon>Bacteria</taxon>
        <taxon>Pseudomonadati</taxon>
        <taxon>Pseudomonadota</taxon>
        <taxon>Alphaproteobacteria</taxon>
        <taxon>Rhodobacterales</taxon>
        <taxon>Roseobacteraceae</taxon>
        <taxon>Ruegeria</taxon>
    </lineage>
</organism>
<dbReference type="InterPro" id="IPR011109">
    <property type="entry name" value="DNA_bind_recombinase_dom"/>
</dbReference>
<feature type="domain" description="Recombinase" evidence="2">
    <location>
        <begin position="157"/>
        <end position="204"/>
    </location>
</feature>
<dbReference type="RefSeq" id="WP_263830997.1">
    <property type="nucleotide sequence ID" value="NZ_JAOWLB010000043.1"/>
</dbReference>
<comment type="caution">
    <text evidence="3">The sequence shown here is derived from an EMBL/GenBank/DDBJ whole genome shotgun (WGS) entry which is preliminary data.</text>
</comment>
<protein>
    <submittedName>
        <fullName evidence="3">Recombinase family protein</fullName>
    </submittedName>
</protein>
<evidence type="ECO:0000256" key="1">
    <source>
        <dbReference type="SAM" id="MobiDB-lite"/>
    </source>
</evidence>
<evidence type="ECO:0000313" key="4">
    <source>
        <dbReference type="Proteomes" id="UP001320899"/>
    </source>
</evidence>
<reference evidence="3 4" key="1">
    <citation type="submission" date="2022-10" db="EMBL/GenBank/DDBJ databases">
        <title>Ruegeria sp. nov., isolated from ocean surface sediments.</title>
        <authorList>
            <person name="He W."/>
            <person name="Xue H.-P."/>
            <person name="Zhang D.-F."/>
        </authorList>
    </citation>
    <scope>NUCLEOTIDE SEQUENCE [LARGE SCALE GENOMIC DNA]</scope>
    <source>
        <strain evidence="3 4">XHP0148</strain>
    </source>
</reference>
<dbReference type="Proteomes" id="UP001320899">
    <property type="component" value="Unassembled WGS sequence"/>
</dbReference>
<keyword evidence="4" id="KW-1185">Reference proteome</keyword>
<sequence length="206" mass="23102">MARPAIGFYWTLPVPWAGFTSLSADPEEAAGQSRTIRYQREVIRRYAKENGFELVAEHVFLEIEPDRVSDQMQATLVSLRTLMRAKGAALLVVDFAREHGQRRNYHLKELAREASLAVEEIEAGPLMIAGKLFDPARHFSNWRARQYAWSDNKAERVAAALARAHELQAKGHGLAAIAERLNTEGLRSATGKPWTPDSLRKALKAN</sequence>
<feature type="region of interest" description="Disordered" evidence="1">
    <location>
        <begin position="187"/>
        <end position="206"/>
    </location>
</feature>
<dbReference type="Pfam" id="PF07508">
    <property type="entry name" value="Recombinase"/>
    <property type="match status" value="1"/>
</dbReference>
<proteinExistence type="predicted"/>
<dbReference type="EMBL" id="JAOWLB010000043">
    <property type="protein sequence ID" value="MCV2891409.1"/>
    <property type="molecule type" value="Genomic_DNA"/>
</dbReference>
<gene>
    <name evidence="3" type="ORF">OE747_24145</name>
</gene>
<accession>A0ABT3ARV0</accession>
<evidence type="ECO:0000259" key="2">
    <source>
        <dbReference type="Pfam" id="PF07508"/>
    </source>
</evidence>
<evidence type="ECO:0000313" key="3">
    <source>
        <dbReference type="EMBL" id="MCV2891409.1"/>
    </source>
</evidence>
<name>A0ABT3ARV0_9RHOB</name>